<dbReference type="PANTHER" id="PTHR43776">
    <property type="entry name" value="TRANSPORT ATP-BINDING PROTEIN"/>
    <property type="match status" value="1"/>
</dbReference>
<dbReference type="InterPro" id="IPR027417">
    <property type="entry name" value="P-loop_NTPase"/>
</dbReference>
<dbReference type="InterPro" id="IPR017871">
    <property type="entry name" value="ABC_transporter-like_CS"/>
</dbReference>
<keyword evidence="3" id="KW-0813">Transport</keyword>
<gene>
    <name evidence="7" type="ORF">GA0061102_100536</name>
</gene>
<dbReference type="OrthoDB" id="9802264at2"/>
<dbReference type="PANTHER" id="PTHR43776:SF7">
    <property type="entry name" value="D,D-DIPEPTIDE TRANSPORT ATP-BINDING PROTEIN DDPF-RELATED"/>
    <property type="match status" value="1"/>
</dbReference>
<dbReference type="GO" id="GO:0055085">
    <property type="term" value="P:transmembrane transport"/>
    <property type="evidence" value="ECO:0007669"/>
    <property type="project" value="UniProtKB-ARBA"/>
</dbReference>
<evidence type="ECO:0000259" key="6">
    <source>
        <dbReference type="PROSITE" id="PS50893"/>
    </source>
</evidence>
<evidence type="ECO:0000256" key="5">
    <source>
        <dbReference type="ARBA" id="ARBA00022840"/>
    </source>
</evidence>
<accession>A0A1C3UQ98</accession>
<dbReference type="GO" id="GO:0016887">
    <property type="term" value="F:ATP hydrolysis activity"/>
    <property type="evidence" value="ECO:0007669"/>
    <property type="project" value="InterPro"/>
</dbReference>
<proteinExistence type="inferred from homology"/>
<dbReference type="FunFam" id="3.40.50.300:FF:000016">
    <property type="entry name" value="Oligopeptide ABC transporter ATP-binding component"/>
    <property type="match status" value="2"/>
</dbReference>
<dbReference type="SUPFAM" id="SSF52540">
    <property type="entry name" value="P-loop containing nucleoside triphosphate hydrolases"/>
    <property type="match status" value="2"/>
</dbReference>
<dbReference type="GO" id="GO:0005524">
    <property type="term" value="F:ATP binding"/>
    <property type="evidence" value="ECO:0007669"/>
    <property type="project" value="UniProtKB-KW"/>
</dbReference>
<dbReference type="Proteomes" id="UP000199435">
    <property type="component" value="Unassembled WGS sequence"/>
</dbReference>
<dbReference type="Gene3D" id="3.40.50.300">
    <property type="entry name" value="P-loop containing nucleotide triphosphate hydrolases"/>
    <property type="match status" value="2"/>
</dbReference>
<feature type="domain" description="ABC transporter" evidence="6">
    <location>
        <begin position="315"/>
        <end position="571"/>
    </location>
</feature>
<evidence type="ECO:0000313" key="7">
    <source>
        <dbReference type="EMBL" id="SCB17653.1"/>
    </source>
</evidence>
<keyword evidence="4" id="KW-0547">Nucleotide-binding</keyword>
<protein>
    <submittedName>
        <fullName evidence="7">Peptide/nickel transport system ATP-binding protein</fullName>
    </submittedName>
</protein>
<comment type="subcellular location">
    <subcellularLocation>
        <location evidence="1">Cell inner membrane</location>
        <topology evidence="1">Peripheral membrane protein</topology>
    </subcellularLocation>
</comment>
<dbReference type="InterPro" id="IPR013563">
    <property type="entry name" value="Oligopep_ABC_C"/>
</dbReference>
<evidence type="ECO:0000256" key="4">
    <source>
        <dbReference type="ARBA" id="ARBA00022741"/>
    </source>
</evidence>
<feature type="domain" description="ABC transporter" evidence="6">
    <location>
        <begin position="8"/>
        <end position="266"/>
    </location>
</feature>
<evidence type="ECO:0000313" key="8">
    <source>
        <dbReference type="Proteomes" id="UP000199435"/>
    </source>
</evidence>
<comment type="similarity">
    <text evidence="2">Belongs to the ABC transporter superfamily.</text>
</comment>
<evidence type="ECO:0000256" key="3">
    <source>
        <dbReference type="ARBA" id="ARBA00022448"/>
    </source>
</evidence>
<dbReference type="InterPro" id="IPR003439">
    <property type="entry name" value="ABC_transporter-like_ATP-bd"/>
</dbReference>
<dbReference type="SMART" id="SM00382">
    <property type="entry name" value="AAA"/>
    <property type="match status" value="2"/>
</dbReference>
<dbReference type="CDD" id="cd03257">
    <property type="entry name" value="ABC_NikE_OppD_transporters"/>
    <property type="match status" value="2"/>
</dbReference>
<name>A0A1C3UQ98_9HYPH</name>
<dbReference type="EMBL" id="FMAH01000005">
    <property type="protein sequence ID" value="SCB17653.1"/>
    <property type="molecule type" value="Genomic_DNA"/>
</dbReference>
<reference evidence="8" key="1">
    <citation type="submission" date="2016-08" db="EMBL/GenBank/DDBJ databases">
        <authorList>
            <person name="Varghese N."/>
            <person name="Submissions Spin"/>
        </authorList>
    </citation>
    <scope>NUCLEOTIDE SEQUENCE [LARGE SCALE GENOMIC DNA]</scope>
    <source>
        <strain evidence="8">HAMBI 2971</strain>
    </source>
</reference>
<dbReference type="Pfam" id="PF00005">
    <property type="entry name" value="ABC_tran"/>
    <property type="match status" value="2"/>
</dbReference>
<dbReference type="STRING" id="411945.GA0061102_100536"/>
<dbReference type="PROSITE" id="PS00211">
    <property type="entry name" value="ABC_TRANSPORTER_1"/>
    <property type="match status" value="2"/>
</dbReference>
<dbReference type="AlphaFoldDB" id="A0A1C3UQ98"/>
<dbReference type="Pfam" id="PF08352">
    <property type="entry name" value="oligo_HPY"/>
    <property type="match status" value="2"/>
</dbReference>
<dbReference type="GO" id="GO:0005886">
    <property type="term" value="C:plasma membrane"/>
    <property type="evidence" value="ECO:0007669"/>
    <property type="project" value="UniProtKB-SubCell"/>
</dbReference>
<keyword evidence="5 7" id="KW-0067">ATP-binding</keyword>
<evidence type="ECO:0000256" key="1">
    <source>
        <dbReference type="ARBA" id="ARBA00004417"/>
    </source>
</evidence>
<organism evidence="7 8">
    <name type="scientific">Rhizobium miluonense</name>
    <dbReference type="NCBI Taxonomy" id="411945"/>
    <lineage>
        <taxon>Bacteria</taxon>
        <taxon>Pseudomonadati</taxon>
        <taxon>Pseudomonadota</taxon>
        <taxon>Alphaproteobacteria</taxon>
        <taxon>Hyphomicrobiales</taxon>
        <taxon>Rhizobiaceae</taxon>
        <taxon>Rhizobium/Agrobacterium group</taxon>
        <taxon>Rhizobium</taxon>
    </lineage>
</organism>
<dbReference type="InterPro" id="IPR050319">
    <property type="entry name" value="ABC_transp_ATP-bind"/>
</dbReference>
<keyword evidence="8" id="KW-1185">Reference proteome</keyword>
<evidence type="ECO:0000256" key="2">
    <source>
        <dbReference type="ARBA" id="ARBA00005417"/>
    </source>
</evidence>
<dbReference type="NCBIfam" id="NF007739">
    <property type="entry name" value="PRK10419.1"/>
    <property type="match status" value="2"/>
</dbReference>
<dbReference type="InterPro" id="IPR003593">
    <property type="entry name" value="AAA+_ATPase"/>
</dbReference>
<dbReference type="PROSITE" id="PS50893">
    <property type="entry name" value="ABC_TRANSPORTER_2"/>
    <property type="match status" value="2"/>
</dbReference>
<dbReference type="RefSeq" id="WP_092845382.1">
    <property type="nucleotide sequence ID" value="NZ_FMAH01000005.1"/>
</dbReference>
<dbReference type="NCBIfam" id="NF008453">
    <property type="entry name" value="PRK11308.1"/>
    <property type="match status" value="2"/>
</dbReference>
<sequence>MASGTDLLRIENLDVSFSLYGDKLNVVKNAGLRVLPGKVTALVGESGSGKSIISQSIMGILPAAAKATGRILFTDPLDGQTTDLLQLPRDGVEMRRLRGARMAKIFQEPMTSLSPLHTVGNQISEALRIHRPGISRAEQREMTEEMLGLVGFQDPYHTFNMYPFELSGGMRQRAMIAMALICNPALLIADEPTTALDVTIQAQILGLLRNLQQSFNMAILLITHDLGVVANMADEVVVIYHGEIMEAGPVDTIFRKPQHRYLKALMSAVPHFDMKPGERLKALREVPVNLGTFSGKKKLIGSSPRTSGTAPEVLLSVRNLTKTYTSKAGGLFGKRDGTKFRAVDDVSFDIRRGECLGLVGESGCGKTTVSKILMRAIRADSGSVSFDDGGGKIDVLAVKGRELMDLRTKIQMVFQDPVSSLSPRMTIRNILSEPLEIHGHGDSDERKEKVKALMQAIGLDKHYLSRYPHSFSGGQRQRIGIARALALGPKLLILDEPVSALDVSVQAQILNLLKDLQKELGLTYLFISHNLAVVDYMADRIAVMARGRIVEIAPREIILREPVHPYTRSLLAAVPFPDLDRPLDFSALNSEGPAARQKWGPQFSESADADLAYADLGGGHFVRARRGVDAQELRKW</sequence>
<dbReference type="GO" id="GO:0015833">
    <property type="term" value="P:peptide transport"/>
    <property type="evidence" value="ECO:0007669"/>
    <property type="project" value="InterPro"/>
</dbReference>